<accession>A0A3M7RIT9</accession>
<dbReference type="GO" id="GO:0003964">
    <property type="term" value="F:RNA-directed DNA polymerase activity"/>
    <property type="evidence" value="ECO:0007669"/>
    <property type="project" value="UniProtKB-KW"/>
</dbReference>
<dbReference type="Proteomes" id="UP000276133">
    <property type="component" value="Unassembled WGS sequence"/>
</dbReference>
<evidence type="ECO:0000313" key="3">
    <source>
        <dbReference type="Proteomes" id="UP000276133"/>
    </source>
</evidence>
<keyword evidence="2" id="KW-0255">Endonuclease</keyword>
<proteinExistence type="predicted"/>
<comment type="caution">
    <text evidence="2">The sequence shown here is derived from an EMBL/GenBank/DDBJ whole genome shotgun (WGS) entry which is preliminary data.</text>
</comment>
<dbReference type="PANTHER" id="PTHR47027:SF25">
    <property type="entry name" value="REVERSE TRANSCRIPTASE DOMAIN-CONTAINING PROTEIN"/>
    <property type="match status" value="1"/>
</dbReference>
<name>A0A3M7RIT9_BRAPC</name>
<keyword evidence="2" id="KW-0378">Hydrolase</keyword>
<keyword evidence="2" id="KW-0808">Transferase</keyword>
<keyword evidence="2" id="KW-0695">RNA-directed DNA polymerase</keyword>
<dbReference type="InterPro" id="IPR045609">
    <property type="entry name" value="DUF6451"/>
</dbReference>
<organism evidence="2 3">
    <name type="scientific">Brachionus plicatilis</name>
    <name type="common">Marine rotifer</name>
    <name type="synonym">Brachionus muelleri</name>
    <dbReference type="NCBI Taxonomy" id="10195"/>
    <lineage>
        <taxon>Eukaryota</taxon>
        <taxon>Metazoa</taxon>
        <taxon>Spiralia</taxon>
        <taxon>Gnathifera</taxon>
        <taxon>Rotifera</taxon>
        <taxon>Eurotatoria</taxon>
        <taxon>Monogononta</taxon>
        <taxon>Pseudotrocha</taxon>
        <taxon>Ploima</taxon>
        <taxon>Brachionidae</taxon>
        <taxon>Brachionus</taxon>
    </lineage>
</organism>
<evidence type="ECO:0000259" key="1">
    <source>
        <dbReference type="Pfam" id="PF20049"/>
    </source>
</evidence>
<sequence length="153" mass="17678">MGTHKGSENRLSKAMSAFARLRPAWKSNSYSKETKLTIYNSVVKATLMYGSECWRMCESDRKSMNSFHTDSLRRILGIHWPETLSKNKFRAIKALQWTFQGRHKVGRLEVTWRSAIAKELIEMGITSEETKVKAKDRLEWKSKVMTLCSTGNE</sequence>
<dbReference type="GO" id="GO:0004519">
    <property type="term" value="F:endonuclease activity"/>
    <property type="evidence" value="ECO:0007669"/>
    <property type="project" value="UniProtKB-KW"/>
</dbReference>
<feature type="domain" description="DUF6451" evidence="1">
    <location>
        <begin position="17"/>
        <end position="49"/>
    </location>
</feature>
<dbReference type="OrthoDB" id="410404at2759"/>
<dbReference type="PANTHER" id="PTHR47027">
    <property type="entry name" value="REVERSE TRANSCRIPTASE DOMAIN-CONTAINING PROTEIN"/>
    <property type="match status" value="1"/>
</dbReference>
<protein>
    <submittedName>
        <fullName evidence="2">Endonuclease-reverse transcriptase</fullName>
    </submittedName>
</protein>
<reference evidence="2 3" key="1">
    <citation type="journal article" date="2018" name="Sci. Rep.">
        <title>Genomic signatures of local adaptation to the degree of environmental predictability in rotifers.</title>
        <authorList>
            <person name="Franch-Gras L."/>
            <person name="Hahn C."/>
            <person name="Garcia-Roger E.M."/>
            <person name="Carmona M.J."/>
            <person name="Serra M."/>
            <person name="Gomez A."/>
        </authorList>
    </citation>
    <scope>NUCLEOTIDE SEQUENCE [LARGE SCALE GENOMIC DNA]</scope>
    <source>
        <strain evidence="2">HYR1</strain>
    </source>
</reference>
<dbReference type="EMBL" id="REGN01003278">
    <property type="protein sequence ID" value="RNA23493.1"/>
    <property type="molecule type" value="Genomic_DNA"/>
</dbReference>
<evidence type="ECO:0000313" key="2">
    <source>
        <dbReference type="EMBL" id="RNA23493.1"/>
    </source>
</evidence>
<keyword evidence="2" id="KW-0548">Nucleotidyltransferase</keyword>
<dbReference type="AlphaFoldDB" id="A0A3M7RIT9"/>
<keyword evidence="3" id="KW-1185">Reference proteome</keyword>
<dbReference type="Pfam" id="PF20049">
    <property type="entry name" value="DUF6451"/>
    <property type="match status" value="1"/>
</dbReference>
<gene>
    <name evidence="2" type="ORF">BpHYR1_044991</name>
</gene>
<keyword evidence="2" id="KW-0540">Nuclease</keyword>